<evidence type="ECO:0000313" key="4">
    <source>
        <dbReference type="Proteomes" id="UP000597138"/>
    </source>
</evidence>
<dbReference type="EMBL" id="JFHE01000014">
    <property type="protein sequence ID" value="KDR34364.1"/>
    <property type="molecule type" value="Genomic_DNA"/>
</dbReference>
<comment type="caution">
    <text evidence="2">The sequence shown here is derived from an EMBL/GenBank/DDBJ whole genome shotgun (WGS) entry which is preliminary data.</text>
</comment>
<dbReference type="RefSeq" id="WP_035966220.1">
    <property type="nucleotide sequence ID" value="NZ_BMEG01000001.1"/>
</dbReference>
<gene>
    <name evidence="2" type="ORF">BG57_06650</name>
    <name evidence="1" type="ORF">GCM10010985_00940</name>
</gene>
<reference evidence="4" key="3">
    <citation type="journal article" date="2019" name="Int. J. Syst. Evol. Microbiol.">
        <title>The Global Catalogue of Microorganisms (GCM) 10K type strain sequencing project: providing services to taxonomists for standard genome sequencing and annotation.</title>
        <authorList>
            <consortium name="The Broad Institute Genomics Platform"/>
            <consortium name="The Broad Institute Genome Sequencing Center for Infectious Disease"/>
            <person name="Wu L."/>
            <person name="Ma J."/>
        </authorList>
    </citation>
    <scope>NUCLEOTIDE SEQUENCE [LARGE SCALE GENOMIC DNA]</scope>
    <source>
        <strain evidence="4">CGMCC 1.11013</strain>
    </source>
</reference>
<keyword evidence="4" id="KW-1185">Reference proteome</keyword>
<dbReference type="SUPFAM" id="SSF53756">
    <property type="entry name" value="UDP-Glycosyltransferase/glycogen phosphorylase"/>
    <property type="match status" value="1"/>
</dbReference>
<name>A0A069P392_9BURK</name>
<proteinExistence type="predicted"/>
<accession>A0A069P392</accession>
<evidence type="ECO:0008006" key="5">
    <source>
        <dbReference type="Google" id="ProtNLM"/>
    </source>
</evidence>
<dbReference type="OrthoDB" id="9814129at2"/>
<protein>
    <recommendedName>
        <fullName evidence="5">TPR domain-containing protein</fullName>
    </recommendedName>
</protein>
<dbReference type="AlphaFoldDB" id="A0A069P392"/>
<evidence type="ECO:0000313" key="2">
    <source>
        <dbReference type="EMBL" id="KDR34364.1"/>
    </source>
</evidence>
<reference evidence="1" key="1">
    <citation type="journal article" date="2014" name="Int. J. Syst. Evol. Microbiol.">
        <title>Complete genome of a new Firmicutes species belonging to the dominant human colonic microbiota ('Ruminococcus bicirculans') reveals two chromosomes and a selective capacity to utilize plant glucans.</title>
        <authorList>
            <consortium name="NISC Comparative Sequencing Program"/>
            <person name="Wegmann U."/>
            <person name="Louis P."/>
            <person name="Goesmann A."/>
            <person name="Henrissat B."/>
            <person name="Duncan S.H."/>
            <person name="Flint H.J."/>
        </authorList>
    </citation>
    <scope>NUCLEOTIDE SEQUENCE</scope>
    <source>
        <strain evidence="1">CGMCC 1.11013</strain>
    </source>
</reference>
<dbReference type="STRING" id="1071679.BG57_06650"/>
<dbReference type="SUPFAM" id="SSF48452">
    <property type="entry name" value="TPR-like"/>
    <property type="match status" value="1"/>
</dbReference>
<dbReference type="EMBL" id="BMEG01000001">
    <property type="protein sequence ID" value="GGD51051.1"/>
    <property type="molecule type" value="Genomic_DNA"/>
</dbReference>
<dbReference type="Proteomes" id="UP000027439">
    <property type="component" value="Unassembled WGS sequence"/>
</dbReference>
<dbReference type="eggNOG" id="COG0859">
    <property type="taxonomic scope" value="Bacteria"/>
</dbReference>
<dbReference type="InterPro" id="IPR011990">
    <property type="entry name" value="TPR-like_helical_dom_sf"/>
</dbReference>
<dbReference type="Proteomes" id="UP000597138">
    <property type="component" value="Unassembled WGS sequence"/>
</dbReference>
<sequence length="458" mass="52136">MIEQYHDLHQQLYAGNIAECFRFLDERRASDGHTPDYWHWRAVTHLRAGRFNKALDICVGLTRKSENFAFHVHCLCDICVHLGLKEVALAAIEQFAQKANTSPVAACLWRVYGWHYLGDDDGVIGITPDGLDEHSAFVLGHHQARSTMRRDGIAQGVAAMHRYWSSHDSRRILFPHLDLAGYWTGERALPARLEVRLVASGYGDMVNWSRYLCALEAMGVQVFYDNNLLRLAMPEPERAELARTMYAAGFEKPSGDAAMWTDPFSLFTSFFPVLGYAPSHRYIEPAHPSSVDGIIDEIRTRARGRRCVGLFWSSCESANNFANRSLCLPDLDPLFEDSRDVYWVIMQRGFERRRWLNDPRSADLDRFTTLNLDLTLAHSAAIIDQLDIFIGNDGGLSHYAGALGKRCYMFLNQVAEWRYEREPTSTPWYPSMRLVRASELGGWDEVVGTLQQLLHADA</sequence>
<evidence type="ECO:0000313" key="1">
    <source>
        <dbReference type="EMBL" id="GGD51051.1"/>
    </source>
</evidence>
<reference evidence="1" key="4">
    <citation type="submission" date="2024-05" db="EMBL/GenBank/DDBJ databases">
        <authorList>
            <person name="Sun Q."/>
            <person name="Zhou Y."/>
        </authorList>
    </citation>
    <scope>NUCLEOTIDE SEQUENCE</scope>
    <source>
        <strain evidence="1">CGMCC 1.11013</strain>
    </source>
</reference>
<dbReference type="Gene3D" id="3.40.50.2000">
    <property type="entry name" value="Glycogen Phosphorylase B"/>
    <property type="match status" value="1"/>
</dbReference>
<organism evidence="2 3">
    <name type="scientific">Caballeronia grimmiae</name>
    <dbReference type="NCBI Taxonomy" id="1071679"/>
    <lineage>
        <taxon>Bacteria</taxon>
        <taxon>Pseudomonadati</taxon>
        <taxon>Pseudomonadota</taxon>
        <taxon>Betaproteobacteria</taxon>
        <taxon>Burkholderiales</taxon>
        <taxon>Burkholderiaceae</taxon>
        <taxon>Caballeronia</taxon>
    </lineage>
</organism>
<reference evidence="2 3" key="2">
    <citation type="submission" date="2014-03" db="EMBL/GenBank/DDBJ databases">
        <title>Draft Genome Sequences of Four Burkholderia Strains.</title>
        <authorList>
            <person name="Liu X.Y."/>
            <person name="Li C.X."/>
            <person name="Xu J.H."/>
        </authorList>
    </citation>
    <scope>NUCLEOTIDE SEQUENCE [LARGE SCALE GENOMIC DNA]</scope>
    <source>
        <strain evidence="2 3">R27</strain>
    </source>
</reference>
<evidence type="ECO:0000313" key="3">
    <source>
        <dbReference type="Proteomes" id="UP000027439"/>
    </source>
</evidence>